<gene>
    <name evidence="2" type="ORF">AGOS_ADR030W</name>
</gene>
<feature type="transmembrane region" description="Helical" evidence="1">
    <location>
        <begin position="190"/>
        <end position="211"/>
    </location>
</feature>
<feature type="transmembrane region" description="Helical" evidence="1">
    <location>
        <begin position="110"/>
        <end position="130"/>
    </location>
</feature>
<sequence>MDSSISSATPVCSIGPFRQQLVEHIGLLGYTVIVLSYIKFGGSIVVFLFRLLLQSALLSPFPNRQQLVLRFGGASGRTEGEDEQTPGRGARGAEAEAEDMTKEFLQRIQCALFHAAFTFNCLALVTWIIWPADFQELLGMYRYEGYPGPANTPLPLDNYVMQGEWHGKWFFQLIGEAVPASNIGGNLMAVTYQLLILCLQFGLYMLSCVYFSPLTKTQLPGYDGSGCTQPAGEGRINVAHINPVEVFRVIHGTTAHFRQGAGARNASPTSMV</sequence>
<dbReference type="Proteomes" id="UP000000591">
    <property type="component" value="Chromosome IV"/>
</dbReference>
<dbReference type="GeneID" id="4620275"/>
<keyword evidence="3" id="KW-1185">Reference proteome</keyword>
<evidence type="ECO:0000313" key="2">
    <source>
        <dbReference type="EMBL" id="AAS51950.2"/>
    </source>
</evidence>
<dbReference type="InParanoid" id="Q75A88"/>
<reference evidence="2 3" key="1">
    <citation type="journal article" date="2004" name="Science">
        <title>The Ashbya gossypii genome as a tool for mapping the ancient Saccharomyces cerevisiae genome.</title>
        <authorList>
            <person name="Dietrich F.S."/>
            <person name="Voegeli S."/>
            <person name="Brachat S."/>
            <person name="Lerch A."/>
            <person name="Gates K."/>
            <person name="Steiner S."/>
            <person name="Mohr C."/>
            <person name="Pohlmann R."/>
            <person name="Luedi P."/>
            <person name="Choi S."/>
            <person name="Wing R.A."/>
            <person name="Flavier A."/>
            <person name="Gaffney T.D."/>
            <person name="Philippsen P."/>
        </authorList>
    </citation>
    <scope>NUCLEOTIDE SEQUENCE [LARGE SCALE GENOMIC DNA]</scope>
    <source>
        <strain evidence="3">ATCC 10895 / CBS 109.51 / FGSC 9923 / NRRL Y-1056</strain>
    </source>
</reference>
<dbReference type="FunCoup" id="Q75A88">
    <property type="interactions" value="21"/>
</dbReference>
<dbReference type="EMBL" id="AE016817">
    <property type="protein sequence ID" value="AAS51950.2"/>
    <property type="molecule type" value="Genomic_DNA"/>
</dbReference>
<evidence type="ECO:0000313" key="3">
    <source>
        <dbReference type="Proteomes" id="UP000000591"/>
    </source>
</evidence>
<accession>Q75A88</accession>
<reference evidence="3" key="2">
    <citation type="journal article" date="2013" name="G3 (Bethesda)">
        <title>Genomes of Ashbya fungi isolated from insects reveal four mating-type loci, numerous translocations, lack of transposons, and distinct gene duplications.</title>
        <authorList>
            <person name="Dietrich F.S."/>
            <person name="Voegeli S."/>
            <person name="Kuo S."/>
            <person name="Philippsen P."/>
        </authorList>
    </citation>
    <scope>GENOME REANNOTATION</scope>
    <source>
        <strain evidence="3">ATCC 10895 / CBS 109.51 / FGSC 9923 / NRRL Y-1056</strain>
    </source>
</reference>
<dbReference type="OrthoDB" id="4068068at2759"/>
<dbReference type="RefSeq" id="NP_984126.2">
    <property type="nucleotide sequence ID" value="NM_209479.2"/>
</dbReference>
<protein>
    <submittedName>
        <fullName evidence="2">ADR030Wp</fullName>
    </submittedName>
</protein>
<keyword evidence="1" id="KW-0472">Membrane</keyword>
<dbReference type="eggNOG" id="ENOG502S4TY">
    <property type="taxonomic scope" value="Eukaryota"/>
</dbReference>
<organism evidence="2 3">
    <name type="scientific">Eremothecium gossypii (strain ATCC 10895 / CBS 109.51 / FGSC 9923 / NRRL Y-1056)</name>
    <name type="common">Yeast</name>
    <name type="synonym">Ashbya gossypii</name>
    <dbReference type="NCBI Taxonomy" id="284811"/>
    <lineage>
        <taxon>Eukaryota</taxon>
        <taxon>Fungi</taxon>
        <taxon>Dikarya</taxon>
        <taxon>Ascomycota</taxon>
        <taxon>Saccharomycotina</taxon>
        <taxon>Saccharomycetes</taxon>
        <taxon>Saccharomycetales</taxon>
        <taxon>Saccharomycetaceae</taxon>
        <taxon>Eremothecium</taxon>
    </lineage>
</organism>
<dbReference type="HOGENOM" id="CLU_957155_0_0_1"/>
<feature type="transmembrane region" description="Helical" evidence="1">
    <location>
        <begin position="27"/>
        <end position="53"/>
    </location>
</feature>
<evidence type="ECO:0000256" key="1">
    <source>
        <dbReference type="SAM" id="Phobius"/>
    </source>
</evidence>
<name>Q75A88_EREGS</name>
<keyword evidence="1" id="KW-1133">Transmembrane helix</keyword>
<dbReference type="KEGG" id="ago:AGOS_ADR030W"/>
<dbReference type="AlphaFoldDB" id="Q75A88"/>
<keyword evidence="1" id="KW-0812">Transmembrane</keyword>
<proteinExistence type="predicted"/>